<accession>A0A1T4XUF6</accession>
<dbReference type="GO" id="GO:0005975">
    <property type="term" value="P:carbohydrate metabolic process"/>
    <property type="evidence" value="ECO:0007669"/>
    <property type="project" value="InterPro"/>
</dbReference>
<dbReference type="PANTHER" id="PTHR10587">
    <property type="entry name" value="GLYCOSYL TRANSFERASE-RELATED"/>
    <property type="match status" value="1"/>
</dbReference>
<dbReference type="InterPro" id="IPR011330">
    <property type="entry name" value="Glyco_hydro/deAcase_b/a-brl"/>
</dbReference>
<dbReference type="InterPro" id="IPR002509">
    <property type="entry name" value="NODB_dom"/>
</dbReference>
<dbReference type="PANTHER" id="PTHR10587:SF125">
    <property type="entry name" value="POLYSACCHARIDE DEACETYLASE YHEN-RELATED"/>
    <property type="match status" value="1"/>
</dbReference>
<feature type="domain" description="NodB homology" evidence="1">
    <location>
        <begin position="55"/>
        <end position="241"/>
    </location>
</feature>
<proteinExistence type="predicted"/>
<keyword evidence="3" id="KW-1185">Reference proteome</keyword>
<dbReference type="CDD" id="cd10944">
    <property type="entry name" value="CE4_SmPgdA_like"/>
    <property type="match status" value="1"/>
</dbReference>
<dbReference type="InterPro" id="IPR050248">
    <property type="entry name" value="Polysacc_deacetylase_ArnD"/>
</dbReference>
<dbReference type="GO" id="GO:0016810">
    <property type="term" value="F:hydrolase activity, acting on carbon-nitrogen (but not peptide) bonds"/>
    <property type="evidence" value="ECO:0007669"/>
    <property type="project" value="InterPro"/>
</dbReference>
<gene>
    <name evidence="2" type="ORF">SAMN05443428_11360</name>
</gene>
<dbReference type="AlphaFoldDB" id="A0A1T4XUF6"/>
<dbReference type="SUPFAM" id="SSF88713">
    <property type="entry name" value="Glycoside hydrolase/deacetylase"/>
    <property type="match status" value="1"/>
</dbReference>
<organism evidence="2 3">
    <name type="scientific">Caloramator quimbayensis</name>
    <dbReference type="NCBI Taxonomy" id="1147123"/>
    <lineage>
        <taxon>Bacteria</taxon>
        <taxon>Bacillati</taxon>
        <taxon>Bacillota</taxon>
        <taxon>Clostridia</taxon>
        <taxon>Eubacteriales</taxon>
        <taxon>Clostridiaceae</taxon>
        <taxon>Caloramator</taxon>
    </lineage>
</organism>
<evidence type="ECO:0000313" key="2">
    <source>
        <dbReference type="EMBL" id="SKA93167.1"/>
    </source>
</evidence>
<dbReference type="Pfam" id="PF01522">
    <property type="entry name" value="Polysacc_deac_1"/>
    <property type="match status" value="1"/>
</dbReference>
<dbReference type="EMBL" id="FUYH01000013">
    <property type="protein sequence ID" value="SKA93167.1"/>
    <property type="molecule type" value="Genomic_DNA"/>
</dbReference>
<sequence>MKKRKIILILFCFFILIISCNKRTSDNKTIKNKPQISQAAQNIKDEGADDISFDKVIYLTFDDGPSKVTSKILDILKEKNIKATFFIVGKEIPGNEDILKKIYSEGHSIGLHSYSHNYRKIYSKDEVFIEEMIKTQQNVKDIVGISPNIIRFPGGSKNNLDAQLLDKLHSLNFKIYDWNVSGEDGTNPSASPYTIYKSATKFKNPPKKIILLLHSGKVNKNTINALPDIIKYYKDKGYTFKSIDNTTPEYIFKIKKK</sequence>
<reference evidence="3" key="1">
    <citation type="submission" date="2017-02" db="EMBL/GenBank/DDBJ databases">
        <authorList>
            <person name="Varghese N."/>
            <person name="Submissions S."/>
        </authorList>
    </citation>
    <scope>NUCLEOTIDE SEQUENCE [LARGE SCALE GENOMIC DNA]</scope>
    <source>
        <strain evidence="3">USBA 833</strain>
    </source>
</reference>
<dbReference type="PROSITE" id="PS51677">
    <property type="entry name" value="NODB"/>
    <property type="match status" value="1"/>
</dbReference>
<evidence type="ECO:0000313" key="3">
    <source>
        <dbReference type="Proteomes" id="UP000190105"/>
    </source>
</evidence>
<dbReference type="Proteomes" id="UP000190105">
    <property type="component" value="Unassembled WGS sequence"/>
</dbReference>
<dbReference type="RefSeq" id="WP_078696912.1">
    <property type="nucleotide sequence ID" value="NZ_FUYH01000013.1"/>
</dbReference>
<dbReference type="PROSITE" id="PS51257">
    <property type="entry name" value="PROKAR_LIPOPROTEIN"/>
    <property type="match status" value="1"/>
</dbReference>
<protein>
    <submittedName>
        <fullName evidence="2">Peptidoglycan/xylan/chitin deacetylase, PgdA/CDA1 family</fullName>
    </submittedName>
</protein>
<name>A0A1T4XUF6_9CLOT</name>
<dbReference type="STRING" id="1147123.SAMN05443428_11360"/>
<evidence type="ECO:0000259" key="1">
    <source>
        <dbReference type="PROSITE" id="PS51677"/>
    </source>
</evidence>
<dbReference type="Gene3D" id="3.20.20.370">
    <property type="entry name" value="Glycoside hydrolase/deacetylase"/>
    <property type="match status" value="1"/>
</dbReference>
<dbReference type="OrthoDB" id="258610at2"/>